<evidence type="ECO:0000256" key="7">
    <source>
        <dbReference type="PROSITE-ProRule" id="PRU00124"/>
    </source>
</evidence>
<dbReference type="Gene3D" id="3.10.100.10">
    <property type="entry name" value="Mannose-Binding Protein A, subunit A"/>
    <property type="match status" value="1"/>
</dbReference>
<evidence type="ECO:0000256" key="1">
    <source>
        <dbReference type="ARBA" id="ARBA00004167"/>
    </source>
</evidence>
<keyword evidence="6 7" id="KW-1015">Disulfide bond</keyword>
<protein>
    <recommendedName>
        <fullName evidence="10">C-type lectin domain-containing protein</fullName>
    </recommendedName>
</protein>
<evidence type="ECO:0000256" key="3">
    <source>
        <dbReference type="ARBA" id="ARBA00022737"/>
    </source>
</evidence>
<comment type="caution">
    <text evidence="7">Lacks conserved residue(s) required for the propagation of feature annotation.</text>
</comment>
<dbReference type="PRINTS" id="PR00261">
    <property type="entry name" value="LDLRECEPTOR"/>
</dbReference>
<dbReference type="GO" id="GO:0005886">
    <property type="term" value="C:plasma membrane"/>
    <property type="evidence" value="ECO:0007669"/>
    <property type="project" value="TreeGrafter"/>
</dbReference>
<feature type="disulfide bond" evidence="7">
    <location>
        <begin position="638"/>
        <end position="656"/>
    </location>
</feature>
<dbReference type="EMBL" id="PZQS01000006">
    <property type="protein sequence ID" value="PVD28741.1"/>
    <property type="molecule type" value="Genomic_DNA"/>
</dbReference>
<accession>A0A2T7P5Q7</accession>
<dbReference type="Pfam" id="PF00057">
    <property type="entry name" value="Ldl_recept_a"/>
    <property type="match status" value="2"/>
</dbReference>
<dbReference type="AlphaFoldDB" id="A0A2T7P5Q7"/>
<dbReference type="Proteomes" id="UP000245119">
    <property type="component" value="Linkage Group LG6"/>
</dbReference>
<keyword evidence="4" id="KW-1133">Transmembrane helix</keyword>
<organism evidence="8 9">
    <name type="scientific">Pomacea canaliculata</name>
    <name type="common">Golden apple snail</name>
    <dbReference type="NCBI Taxonomy" id="400727"/>
    <lineage>
        <taxon>Eukaryota</taxon>
        <taxon>Metazoa</taxon>
        <taxon>Spiralia</taxon>
        <taxon>Lophotrochozoa</taxon>
        <taxon>Mollusca</taxon>
        <taxon>Gastropoda</taxon>
        <taxon>Caenogastropoda</taxon>
        <taxon>Architaenioglossa</taxon>
        <taxon>Ampullarioidea</taxon>
        <taxon>Ampullariidae</taxon>
        <taxon>Pomacea</taxon>
    </lineage>
</organism>
<evidence type="ECO:0000256" key="4">
    <source>
        <dbReference type="ARBA" id="ARBA00022989"/>
    </source>
</evidence>
<dbReference type="STRING" id="400727.A0A2T7P5Q7"/>
<proteinExistence type="predicted"/>
<dbReference type="InterPro" id="IPR016186">
    <property type="entry name" value="C-type_lectin-like/link_sf"/>
</dbReference>
<keyword evidence="9" id="KW-1185">Reference proteome</keyword>
<dbReference type="InterPro" id="IPR016187">
    <property type="entry name" value="CTDL_fold"/>
</dbReference>
<evidence type="ECO:0000256" key="5">
    <source>
        <dbReference type="ARBA" id="ARBA00023136"/>
    </source>
</evidence>
<dbReference type="CDD" id="cd00112">
    <property type="entry name" value="LDLa"/>
    <property type="match status" value="2"/>
</dbReference>
<dbReference type="OrthoDB" id="10035376at2759"/>
<dbReference type="InterPro" id="IPR050685">
    <property type="entry name" value="LDLR"/>
</dbReference>
<comment type="caution">
    <text evidence="8">The sequence shown here is derived from an EMBL/GenBank/DDBJ whole genome shotgun (WGS) entry which is preliminary data.</text>
</comment>
<dbReference type="GO" id="GO:0016192">
    <property type="term" value="P:vesicle-mediated transport"/>
    <property type="evidence" value="ECO:0007669"/>
    <property type="project" value="UniProtKB-ARBA"/>
</dbReference>
<evidence type="ECO:0000256" key="2">
    <source>
        <dbReference type="ARBA" id="ARBA00022692"/>
    </source>
</evidence>
<feature type="disulfide bond" evidence="7">
    <location>
        <begin position="612"/>
        <end position="627"/>
    </location>
</feature>
<evidence type="ECO:0008006" key="10">
    <source>
        <dbReference type="Google" id="ProtNLM"/>
    </source>
</evidence>
<evidence type="ECO:0000313" key="9">
    <source>
        <dbReference type="Proteomes" id="UP000245119"/>
    </source>
</evidence>
<dbReference type="Gene3D" id="4.10.400.10">
    <property type="entry name" value="Low-density Lipoprotein Receptor"/>
    <property type="match status" value="2"/>
</dbReference>
<dbReference type="PROSITE" id="PS50068">
    <property type="entry name" value="LDLRA_2"/>
    <property type="match status" value="2"/>
</dbReference>
<keyword evidence="3" id="KW-0677">Repeat</keyword>
<comment type="subcellular location">
    <subcellularLocation>
        <location evidence="1">Membrane</location>
        <topology evidence="1">Single-pass membrane protein</topology>
    </subcellularLocation>
</comment>
<evidence type="ECO:0000313" key="8">
    <source>
        <dbReference type="EMBL" id="PVD28741.1"/>
    </source>
</evidence>
<dbReference type="SMART" id="SM00192">
    <property type="entry name" value="LDLa"/>
    <property type="match status" value="2"/>
</dbReference>
<keyword evidence="2" id="KW-0812">Transmembrane</keyword>
<dbReference type="SUPFAM" id="SSF57424">
    <property type="entry name" value="LDL receptor-like module"/>
    <property type="match status" value="2"/>
</dbReference>
<dbReference type="InterPro" id="IPR036055">
    <property type="entry name" value="LDL_receptor-like_sf"/>
</dbReference>
<sequence length="781" mass="88511">MFLASGVWQDFHYVLCVNTETTENPVRLTDDKQSTYGVNDTIVSGASTFSDSWTSLDVKQLTTTHIYKYDYTTQMDEQNKSETSFEVTEVHCVTQRPITFTGQAGTIHGLVRNINWPRQIPQYCILRIVVPEGNYVQATLAYALNYSRPTERFSFTTSEDPNFINPKTTNSFKTYGRYIPFLLSGSNQFFFRIIISTSMIEFKLRFTANQEDLRATLPLVRTSPTSGYVTTWGFENDNGQPCVVNASRTVNIPLNHVAMISFSYIEVLYAPNCGITSIKLQELDNNGNLSQKIEICGNVVIPALVLSRSFEVRFYNNICFGKGFKMIFSFHPVNETPARLDSGLWDCSVPHYNTFKQHLDCNLEPECHGGEDEGPQCPFSSPACNGSVAAGHKCYFPLKDINTISWFFARQECRNRGGSLAVMKTNQEWDAFKKLFQFGKIPYFMHIGLSSFDGTLPPQYKKVLAWSDGTIAYDYTYLTSSLNAYISTELYYTFCFISVIYNSYYHLQLCNAEVTNTIPLCELPVTKKVPQMSIIIPPINNKNIFNSNNNLYVSCPRGHFTFNFLSCDEASQCGAQRLSLHCQTWLDNKVSVVTAMFECFDRSSTLPYSLVCDFRPDCPDGSDENFCTRDPDCDGFQCRNGQCIQLSQRCDVNRDCWDASDEDCSKIQRWPQPYVTAVDPPAVIDFDQQGDLVYRTLNNSDPWVATHMGTSYPLELISGVTLLVYPLNASINPVLYAVGILRETRRKSQRQRLLRMLESVVQKTQGTGTLSISTPHLAFKN</sequence>
<reference evidence="8 9" key="1">
    <citation type="submission" date="2018-04" db="EMBL/GenBank/DDBJ databases">
        <title>The genome of golden apple snail Pomacea canaliculata provides insight into stress tolerance and invasive adaptation.</title>
        <authorList>
            <person name="Liu C."/>
            <person name="Liu B."/>
            <person name="Ren Y."/>
            <person name="Zhang Y."/>
            <person name="Wang H."/>
            <person name="Li S."/>
            <person name="Jiang F."/>
            <person name="Yin L."/>
            <person name="Zhang G."/>
            <person name="Qian W."/>
            <person name="Fan W."/>
        </authorList>
    </citation>
    <scope>NUCLEOTIDE SEQUENCE [LARGE SCALE GENOMIC DNA]</scope>
    <source>
        <strain evidence="8">SZHN2017</strain>
        <tissue evidence="8">Muscle</tissue>
    </source>
</reference>
<keyword evidence="5" id="KW-0472">Membrane</keyword>
<gene>
    <name evidence="8" type="ORF">C0Q70_11335</name>
</gene>
<evidence type="ECO:0000256" key="6">
    <source>
        <dbReference type="ARBA" id="ARBA00023157"/>
    </source>
</evidence>
<dbReference type="SUPFAM" id="SSF56436">
    <property type="entry name" value="C-type lectin-like"/>
    <property type="match status" value="1"/>
</dbReference>
<dbReference type="InterPro" id="IPR002172">
    <property type="entry name" value="LDrepeatLR_classA_rpt"/>
</dbReference>
<dbReference type="CDD" id="cd00037">
    <property type="entry name" value="CLECT"/>
    <property type="match status" value="1"/>
</dbReference>
<dbReference type="PANTHER" id="PTHR24270">
    <property type="entry name" value="LOW-DENSITY LIPOPROTEIN RECEPTOR-RELATED"/>
    <property type="match status" value="1"/>
</dbReference>
<name>A0A2T7P5Q7_POMCA</name>